<feature type="compositionally biased region" description="Basic residues" evidence="1">
    <location>
        <begin position="153"/>
        <end position="166"/>
    </location>
</feature>
<feature type="region of interest" description="Disordered" evidence="1">
    <location>
        <begin position="1"/>
        <end position="55"/>
    </location>
</feature>
<reference evidence="2" key="4">
    <citation type="submission" date="2025-09" db="UniProtKB">
        <authorList>
            <consortium name="Ensembl"/>
        </authorList>
    </citation>
    <scope>IDENTIFICATION</scope>
    <source>
        <strain evidence="2">17573</strain>
    </source>
</reference>
<dbReference type="Ensembl" id="ENSMMUT00000086786.1">
    <property type="protein sequence ID" value="ENSMMUP00000069127.1"/>
    <property type="gene ID" value="ENSMMUG00000051724.1"/>
</dbReference>
<dbReference type="OMA" id="AGYFRVW"/>
<dbReference type="GO" id="GO:0045910">
    <property type="term" value="P:negative regulation of DNA recombination"/>
    <property type="evidence" value="ECO:0000318"/>
    <property type="project" value="GO_Central"/>
</dbReference>
<dbReference type="PaxDb" id="9544-ENSMMUP00000019014"/>
<dbReference type="SMR" id="A0A5F7ZWX3"/>
<dbReference type="OrthoDB" id="9451724at2759"/>
<feature type="compositionally biased region" description="Basic residues" evidence="1">
    <location>
        <begin position="176"/>
        <end position="194"/>
    </location>
</feature>
<evidence type="ECO:0000256" key="1">
    <source>
        <dbReference type="SAM" id="MobiDB-lite"/>
    </source>
</evidence>
<evidence type="ECO:0000313" key="2">
    <source>
        <dbReference type="Ensembl" id="ENSMMUP00000069127.1"/>
    </source>
</evidence>
<dbReference type="GO" id="GO:0005634">
    <property type="term" value="C:nucleus"/>
    <property type="evidence" value="ECO:0000318"/>
    <property type="project" value="GO_Central"/>
</dbReference>
<sequence>MEQALTGEAQSQWPRRGGSGAMAEAPGPSGESRGHSVTQPPAEKTVGGPSRRCPRSVLKVSQLVLRAIAAHKGLTLAALRKELGNAGYEVRRKSGRHEAPRGQAKATLLRVSGSDAAGCFRVWKVSKPRRKPGRARQEEGARASRRTAAASRSSRRRRQPLRKAARKAREVWRLNARAKAKANARARRTRRARPRAKEPPCARAKVEAGATAAGERRGRAVKEHTRPRSGKDKRRSSKPREEKQEPKKPAQRTIQKPTPAKTDRTSSGQGKTPLKTSTKTFPKSEGLRNAVGSASCGSSFTPTTDKCLSPIGPKKSGSHTH</sequence>
<feature type="compositionally biased region" description="Basic and acidic residues" evidence="1">
    <location>
        <begin position="238"/>
        <end position="248"/>
    </location>
</feature>
<dbReference type="VEuPathDB" id="HostDB:ENSMMUG00000051724"/>
<feature type="region of interest" description="Disordered" evidence="1">
    <location>
        <begin position="127"/>
        <end position="321"/>
    </location>
</feature>
<reference evidence="3" key="1">
    <citation type="journal article" date="2007" name="Science">
        <title>Evolutionary and biomedical insights from the rhesus macaque genome.</title>
        <authorList>
            <person name="Gibbs R.A."/>
            <person name="Rogers J."/>
            <person name="Katze M.G."/>
            <person name="Bumgarner R."/>
            <person name="Weinstock G.M."/>
            <person name="Mardis E.R."/>
            <person name="Remington K.A."/>
            <person name="Strausberg R.L."/>
            <person name="Venter J.C."/>
            <person name="Wilson R.K."/>
            <person name="Batzer M.A."/>
            <person name="Bustamante C.D."/>
            <person name="Eichler E.E."/>
            <person name="Hahn M.W."/>
            <person name="Hardison R.C."/>
            <person name="Makova K.D."/>
            <person name="Miller W."/>
            <person name="Milosavljevic A."/>
            <person name="Palermo R.E."/>
            <person name="Siepel A."/>
            <person name="Sikela J.M."/>
            <person name="Attaway T."/>
            <person name="Bell S."/>
            <person name="Bernard K.E."/>
            <person name="Buhay C.J."/>
            <person name="Chandrabose M.N."/>
            <person name="Dao M."/>
            <person name="Davis C."/>
            <person name="Delehaunty K.D."/>
            <person name="Ding Y."/>
            <person name="Dinh H.H."/>
            <person name="Dugan-Rocha S."/>
            <person name="Fulton L.A."/>
            <person name="Gabisi R.A."/>
            <person name="Garner T.T."/>
            <person name="Godfrey J."/>
            <person name="Hawes A.C."/>
            <person name="Hernandez J."/>
            <person name="Hines S."/>
            <person name="Holder M."/>
            <person name="Hume J."/>
            <person name="Jhangiani S.N."/>
            <person name="Joshi V."/>
            <person name="Khan Z.M."/>
            <person name="Kirkness E.F."/>
            <person name="Cree A."/>
            <person name="Fowler R.G."/>
            <person name="Lee S."/>
            <person name="Lewis L.R."/>
            <person name="Li Z."/>
            <person name="Liu Y.-S."/>
            <person name="Moore S.M."/>
            <person name="Muzny D."/>
            <person name="Nazareth L.V."/>
            <person name="Ngo D.N."/>
            <person name="Okwuonu G.O."/>
            <person name="Pai G."/>
            <person name="Parker D."/>
            <person name="Paul H.A."/>
            <person name="Pfannkoch C."/>
            <person name="Pohl C.S."/>
            <person name="Rogers Y.-H.C."/>
            <person name="Ruiz S.J."/>
            <person name="Sabo A."/>
            <person name="Santibanez J."/>
            <person name="Schneider B.W."/>
            <person name="Smith S.M."/>
            <person name="Sodergren E."/>
            <person name="Svatek A.F."/>
            <person name="Utterback T.R."/>
            <person name="Vattathil S."/>
            <person name="Warren W."/>
            <person name="White C.S."/>
            <person name="Chinwalla A.T."/>
            <person name="Feng Y."/>
            <person name="Halpern A.L."/>
            <person name="Hillier L.W."/>
            <person name="Huang X."/>
            <person name="Minx P."/>
            <person name="Nelson J.O."/>
            <person name="Pepin K.H."/>
            <person name="Qin X."/>
            <person name="Sutton G.G."/>
            <person name="Venter E."/>
            <person name="Walenz B.P."/>
            <person name="Wallis J.W."/>
            <person name="Worley K.C."/>
            <person name="Yang S.-P."/>
            <person name="Jones S.M."/>
            <person name="Marra M.A."/>
            <person name="Rocchi M."/>
            <person name="Schein J.E."/>
            <person name="Baertsch R."/>
            <person name="Clarke L."/>
            <person name="Csuros M."/>
            <person name="Glasscock J."/>
            <person name="Harris R.A."/>
            <person name="Havlak P."/>
            <person name="Jackson A.R."/>
            <person name="Jiang H."/>
            <person name="Liu Y."/>
            <person name="Messina D.N."/>
            <person name="Shen Y."/>
            <person name="Song H.X.-Z."/>
            <person name="Wylie T."/>
            <person name="Zhang L."/>
            <person name="Birney E."/>
            <person name="Han K."/>
            <person name="Konkel M.K."/>
            <person name="Lee J."/>
            <person name="Smit A.F.A."/>
            <person name="Ullmer B."/>
            <person name="Wang H."/>
            <person name="Xing J."/>
            <person name="Burhans R."/>
            <person name="Cheng Z."/>
            <person name="Karro J.E."/>
            <person name="Ma J."/>
            <person name="Raney B."/>
            <person name="She X."/>
            <person name="Cox M.J."/>
            <person name="Demuth J.P."/>
            <person name="Dumas L.J."/>
            <person name="Han S.-G."/>
            <person name="Hopkins J."/>
            <person name="Karimpour-Fard A."/>
            <person name="Kim Y.H."/>
            <person name="Pollack J.R."/>
            <person name="Vinar T."/>
            <person name="Addo-Quaye C."/>
            <person name="Degenhardt J."/>
            <person name="Denby A."/>
            <person name="Hubisz M.J."/>
            <person name="Indap A."/>
            <person name="Kosiol C."/>
            <person name="Lahn B.T."/>
            <person name="Lawson H.A."/>
            <person name="Marklein A."/>
            <person name="Nielsen R."/>
            <person name="Vallender E.J."/>
            <person name="Clark A.G."/>
            <person name="Ferguson B."/>
            <person name="Hernandez R.D."/>
            <person name="Hirani K."/>
            <person name="Kehrer-Sawatzki H."/>
            <person name="Kolb J."/>
            <person name="Patil S."/>
            <person name="Pu L.-L."/>
            <person name="Ren Y."/>
            <person name="Smith D.G."/>
            <person name="Wheeler D.A."/>
            <person name="Schenck I."/>
            <person name="Ball E.V."/>
            <person name="Chen R."/>
            <person name="Cooper D.N."/>
            <person name="Giardine B."/>
            <person name="Hsu F."/>
            <person name="Kent W.J."/>
            <person name="Lesk A."/>
            <person name="Nelson D.L."/>
            <person name="O'brien W.E."/>
            <person name="Pruefer K."/>
            <person name="Stenson P.D."/>
            <person name="Wallace J.C."/>
            <person name="Ke H."/>
            <person name="Liu X.-M."/>
            <person name="Wang P."/>
            <person name="Xiang A.P."/>
            <person name="Yang F."/>
            <person name="Barber G.P."/>
            <person name="Haussler D."/>
            <person name="Karolchik D."/>
            <person name="Kern A.D."/>
            <person name="Kuhn R.M."/>
            <person name="Smith K.E."/>
            <person name="Zwieg A.S."/>
        </authorList>
    </citation>
    <scope>NUCLEOTIDE SEQUENCE [LARGE SCALE GENOMIC DNA]</scope>
    <source>
        <strain evidence="3">17573</strain>
    </source>
</reference>
<dbReference type="Bgee" id="ENSMMUG00000051724">
    <property type="expression patterns" value="Expressed in testis and 10 other cell types or tissues"/>
</dbReference>
<feature type="compositionally biased region" description="Polar residues" evidence="1">
    <location>
        <begin position="265"/>
        <end position="281"/>
    </location>
</feature>
<dbReference type="GeneTree" id="ENSGT00730000111596"/>
<dbReference type="Proteomes" id="UP000006718">
    <property type="component" value="Chromosome 11"/>
</dbReference>
<dbReference type="GO" id="GO:0031492">
    <property type="term" value="F:nucleosomal DNA binding"/>
    <property type="evidence" value="ECO:0000318"/>
    <property type="project" value="GO_Central"/>
</dbReference>
<dbReference type="InParanoid" id="A0A5F7ZWX3"/>
<dbReference type="AlphaFoldDB" id="A0A5F7ZWX3"/>
<feature type="compositionally biased region" description="Basic and acidic residues" evidence="1">
    <location>
        <begin position="195"/>
        <end position="206"/>
    </location>
</feature>
<proteinExistence type="predicted"/>
<gene>
    <name evidence="2" type="primary">H1-7</name>
</gene>
<feature type="compositionally biased region" description="Basic and acidic residues" evidence="1">
    <location>
        <begin position="214"/>
        <end position="230"/>
    </location>
</feature>
<dbReference type="FunCoup" id="A0A5F7ZWX3">
    <property type="interactions" value="10"/>
</dbReference>
<accession>A0A5F7ZWX3</accession>
<dbReference type="GO" id="GO:0003690">
    <property type="term" value="F:double-stranded DNA binding"/>
    <property type="evidence" value="ECO:0000318"/>
    <property type="project" value="GO_Central"/>
</dbReference>
<dbReference type="GO" id="GO:0030261">
    <property type="term" value="P:chromosome condensation"/>
    <property type="evidence" value="ECO:0000318"/>
    <property type="project" value="GO_Central"/>
</dbReference>
<organism evidence="2 3">
    <name type="scientific">Macaca mulatta</name>
    <name type="common">Rhesus macaque</name>
    <dbReference type="NCBI Taxonomy" id="9544"/>
    <lineage>
        <taxon>Eukaryota</taxon>
        <taxon>Metazoa</taxon>
        <taxon>Chordata</taxon>
        <taxon>Craniata</taxon>
        <taxon>Vertebrata</taxon>
        <taxon>Euteleostomi</taxon>
        <taxon>Mammalia</taxon>
        <taxon>Eutheria</taxon>
        <taxon>Euarchontoglires</taxon>
        <taxon>Primates</taxon>
        <taxon>Haplorrhini</taxon>
        <taxon>Catarrhini</taxon>
        <taxon>Cercopithecidae</taxon>
        <taxon>Cercopithecinae</taxon>
        <taxon>Macaca</taxon>
    </lineage>
</organism>
<reference evidence="2" key="3">
    <citation type="submission" date="2025-08" db="UniProtKB">
        <authorList>
            <consortium name="Ensembl"/>
        </authorList>
    </citation>
    <scope>IDENTIFICATION</scope>
    <source>
        <strain evidence="2">17573</strain>
    </source>
</reference>
<feature type="compositionally biased region" description="Polar residues" evidence="1">
    <location>
        <begin position="295"/>
        <end position="306"/>
    </location>
</feature>
<protein>
    <submittedName>
        <fullName evidence="2">H1.7 linker histone</fullName>
    </submittedName>
</protein>
<dbReference type="STRING" id="9544.ENSMMUP00000069127"/>
<keyword evidence="3" id="KW-1185">Reference proteome</keyword>
<name>A0A5F7ZWX3_MACMU</name>
<evidence type="ECO:0000313" key="3">
    <source>
        <dbReference type="Proteomes" id="UP000006718"/>
    </source>
</evidence>
<reference evidence="2" key="2">
    <citation type="submission" date="2019-01" db="EMBL/GenBank/DDBJ databases">
        <authorList>
            <person name="Graves T."/>
            <person name="Eichler E.E."/>
            <person name="Wilson R.K."/>
        </authorList>
    </citation>
    <scope>NUCLEOTIDE SEQUENCE [LARGE SCALE GENOMIC DNA]</scope>
    <source>
        <strain evidence="2">17573</strain>
    </source>
</reference>